<reference evidence="1 2" key="1">
    <citation type="journal article" date="2016" name="Fungal Biol.">
        <title>The genome of Xylona heveae provides a window into fungal endophytism.</title>
        <authorList>
            <person name="Gazis R."/>
            <person name="Kuo A."/>
            <person name="Riley R."/>
            <person name="LaButti K."/>
            <person name="Lipzen A."/>
            <person name="Lin J."/>
            <person name="Amirebrahimi M."/>
            <person name="Hesse C.N."/>
            <person name="Spatafora J.W."/>
            <person name="Henrissat B."/>
            <person name="Hainaut M."/>
            <person name="Grigoriev I.V."/>
            <person name="Hibbett D.S."/>
        </authorList>
    </citation>
    <scope>NUCLEOTIDE SEQUENCE [LARGE SCALE GENOMIC DNA]</scope>
    <source>
        <strain evidence="1 2">TC161</strain>
    </source>
</reference>
<organism evidence="1 2">
    <name type="scientific">Xylona heveae (strain CBS 132557 / TC161)</name>
    <dbReference type="NCBI Taxonomy" id="1328760"/>
    <lineage>
        <taxon>Eukaryota</taxon>
        <taxon>Fungi</taxon>
        <taxon>Dikarya</taxon>
        <taxon>Ascomycota</taxon>
        <taxon>Pezizomycotina</taxon>
        <taxon>Xylonomycetes</taxon>
        <taxon>Xylonales</taxon>
        <taxon>Xylonaceae</taxon>
        <taxon>Xylona</taxon>
    </lineage>
</organism>
<dbReference type="InterPro" id="IPR007817">
    <property type="entry name" value="Isocyanide_synthase_DIT1"/>
</dbReference>
<dbReference type="OrthoDB" id="429813at2759"/>
<dbReference type="Pfam" id="PF05141">
    <property type="entry name" value="DIT1_PvcA"/>
    <property type="match status" value="2"/>
</dbReference>
<evidence type="ECO:0000313" key="2">
    <source>
        <dbReference type="Proteomes" id="UP000076632"/>
    </source>
</evidence>
<dbReference type="RefSeq" id="XP_018185737.1">
    <property type="nucleotide sequence ID" value="XM_018330605.1"/>
</dbReference>
<accession>A0A165AAQ1</accession>
<dbReference type="GeneID" id="28895742"/>
<dbReference type="OMA" id="HPRVEEY"/>
<proteinExistence type="predicted"/>
<dbReference type="Proteomes" id="UP000076632">
    <property type="component" value="Unassembled WGS sequence"/>
</dbReference>
<gene>
    <name evidence="1" type="ORF">L228DRAFT_232708</name>
</gene>
<dbReference type="AlphaFoldDB" id="A0A165AAQ1"/>
<evidence type="ECO:0008006" key="3">
    <source>
        <dbReference type="Google" id="ProtNLM"/>
    </source>
</evidence>
<dbReference type="InParanoid" id="A0A165AAQ1"/>
<name>A0A165AAQ1_XYLHT</name>
<dbReference type="EMBL" id="KV407463">
    <property type="protein sequence ID" value="KZF20182.1"/>
    <property type="molecule type" value="Genomic_DNA"/>
</dbReference>
<evidence type="ECO:0000313" key="1">
    <source>
        <dbReference type="EMBL" id="KZF20182.1"/>
    </source>
</evidence>
<keyword evidence="2" id="KW-1185">Reference proteome</keyword>
<protein>
    <recommendedName>
        <fullName evidence="3">Pyoverdine/dityrosine biosynthesis protein</fullName>
    </recommendedName>
</protein>
<dbReference type="STRING" id="1328760.A0A165AAQ1"/>
<dbReference type="PANTHER" id="PTHR37285:SF5">
    <property type="entry name" value="SPORE WALL MATURATION PROTEIN DIT1"/>
    <property type="match status" value="1"/>
</dbReference>
<sequence length="514" mass="57896">MPMFINADVETRLSSMEQALKDVLHWQKVIAHAAVGKTTSIAKAKIQEGYSFQQENWKEPISSHSLAVKPPTELKSNHSSLKKDLQSTVVTVQEIPAESDPVLTKPVPDGLSDRILDIIEKYGQHLPSAAAGDENARGWIGRSLFSAIVSKQVQQGKAIRMILPAFPWKSINQVDKVLGPLPDFGEELSLARLNQLCEDIREVYTPGGEVMVATDGLVFNGKMLKQPFEEMLGTNSYIDIVGITDDDTWNYSQVLMEMARNMACNNIRMLRVMDILGYTDEAVEMTKETYLQFVEKSREVLLSEYGRSEEEVRQMMSDDPDTLTTYRGFIRFLETDLRYSPVAKAATSGQQFRKIVKKVAMGMMIRAESFTKLLQSRCTDYVRLSIHPSTGLQKLSVPLIVQQSGGFPRTPWHSVVALGVNGSYTTLHVKDLRDTHSLVYRDNRPYYYREKSDLWDVDGDSIAFEPRYPNKLLVYPREDSSAGTALAVEQIQRLQELAKVFKGSVEVSGFSNYP</sequence>
<dbReference type="PANTHER" id="PTHR37285">
    <property type="entry name" value="SPORE WALL MATURATION PROTEIN DIT1"/>
    <property type="match status" value="1"/>
</dbReference>